<dbReference type="RefSeq" id="WP_044434427.1">
    <property type="nucleotide sequence ID" value="NZ_BJYZ01000018.1"/>
</dbReference>
<dbReference type="Pfam" id="PF13472">
    <property type="entry name" value="Lipase_GDSL_2"/>
    <property type="match status" value="1"/>
</dbReference>
<dbReference type="Proteomes" id="UP000321523">
    <property type="component" value="Unassembled WGS sequence"/>
</dbReference>
<gene>
    <name evidence="2" type="ORF">SAE02_40450</name>
</gene>
<evidence type="ECO:0000313" key="2">
    <source>
        <dbReference type="EMBL" id="GEO39897.1"/>
    </source>
</evidence>
<reference evidence="2 3" key="1">
    <citation type="submission" date="2019-07" db="EMBL/GenBank/DDBJ databases">
        <title>Whole genome shotgun sequence of Skermanella aerolata NBRC 106429.</title>
        <authorList>
            <person name="Hosoyama A."/>
            <person name="Uohara A."/>
            <person name="Ohji S."/>
            <person name="Ichikawa N."/>
        </authorList>
    </citation>
    <scope>NUCLEOTIDE SEQUENCE [LARGE SCALE GENOMIC DNA]</scope>
    <source>
        <strain evidence="2 3">NBRC 106429</strain>
    </source>
</reference>
<dbReference type="InterPro" id="IPR013830">
    <property type="entry name" value="SGNH_hydro"/>
</dbReference>
<name>A0A512DTY0_9PROT</name>
<dbReference type="InterPro" id="IPR036514">
    <property type="entry name" value="SGNH_hydro_sf"/>
</dbReference>
<dbReference type="SUPFAM" id="SSF52266">
    <property type="entry name" value="SGNH hydrolase"/>
    <property type="match status" value="1"/>
</dbReference>
<sequence>MSHLILLGDSIFDNAAYVAGGPDVVRQVRDRLPPGWTATLRAVDGSVTDRVERQLGRLPADAGYLVVSVGGNDALGYASTLEAGVHSVAEAVDRLATVRERFGEDYETMLDRVLEHGLPTAVCTIHDTRIPPPRWRLVVTALSVFNDCITRSAFSRSLPVIDLRLICDRDEDYANPIEPSVRSGEKIAAAIAGLVISPPGERSRSVIIA</sequence>
<feature type="domain" description="SGNH hydrolase-type esterase" evidence="1">
    <location>
        <begin position="6"/>
        <end position="172"/>
    </location>
</feature>
<comment type="caution">
    <text evidence="2">The sequence shown here is derived from an EMBL/GenBank/DDBJ whole genome shotgun (WGS) entry which is preliminary data.</text>
</comment>
<organism evidence="2 3">
    <name type="scientific">Skermanella aerolata</name>
    <dbReference type="NCBI Taxonomy" id="393310"/>
    <lineage>
        <taxon>Bacteria</taxon>
        <taxon>Pseudomonadati</taxon>
        <taxon>Pseudomonadota</taxon>
        <taxon>Alphaproteobacteria</taxon>
        <taxon>Rhodospirillales</taxon>
        <taxon>Azospirillaceae</taxon>
        <taxon>Skermanella</taxon>
    </lineage>
</organism>
<evidence type="ECO:0000313" key="3">
    <source>
        <dbReference type="Proteomes" id="UP000321523"/>
    </source>
</evidence>
<evidence type="ECO:0000259" key="1">
    <source>
        <dbReference type="Pfam" id="PF13472"/>
    </source>
</evidence>
<proteinExistence type="predicted"/>
<dbReference type="AlphaFoldDB" id="A0A512DTY0"/>
<accession>A0A512DTY0</accession>
<dbReference type="Gene3D" id="3.40.50.1110">
    <property type="entry name" value="SGNH hydrolase"/>
    <property type="match status" value="1"/>
</dbReference>
<protein>
    <recommendedName>
        <fullName evidence="1">SGNH hydrolase-type esterase domain-containing protein</fullName>
    </recommendedName>
</protein>
<dbReference type="GO" id="GO:0016788">
    <property type="term" value="F:hydrolase activity, acting on ester bonds"/>
    <property type="evidence" value="ECO:0007669"/>
    <property type="project" value="UniProtKB-ARBA"/>
</dbReference>
<dbReference type="EMBL" id="BJYZ01000018">
    <property type="protein sequence ID" value="GEO39897.1"/>
    <property type="molecule type" value="Genomic_DNA"/>
</dbReference>
<keyword evidence="3" id="KW-1185">Reference proteome</keyword>
<dbReference type="OrthoDB" id="212722at2"/>